<protein>
    <submittedName>
        <fullName evidence="2">LytTr DNA-binding domain-containing protein</fullName>
    </submittedName>
</protein>
<proteinExistence type="predicted"/>
<dbReference type="OrthoDB" id="2679352at2"/>
<evidence type="ECO:0000313" key="3">
    <source>
        <dbReference type="Proteomes" id="UP000256869"/>
    </source>
</evidence>
<evidence type="ECO:0000259" key="1">
    <source>
        <dbReference type="SMART" id="SM00850"/>
    </source>
</evidence>
<keyword evidence="3" id="KW-1185">Reference proteome</keyword>
<evidence type="ECO:0000313" key="2">
    <source>
        <dbReference type="EMBL" id="RED58615.1"/>
    </source>
</evidence>
<name>A0A3D9IAE4_9BACL</name>
<dbReference type="SMART" id="SM00850">
    <property type="entry name" value="LytTR"/>
    <property type="match status" value="1"/>
</dbReference>
<dbReference type="GO" id="GO:0003677">
    <property type="term" value="F:DNA binding"/>
    <property type="evidence" value="ECO:0007669"/>
    <property type="project" value="UniProtKB-KW"/>
</dbReference>
<dbReference type="RefSeq" id="WP_115993593.1">
    <property type="nucleotide sequence ID" value="NZ_QRDY01000008.1"/>
</dbReference>
<comment type="caution">
    <text evidence="2">The sequence shown here is derived from an EMBL/GenBank/DDBJ whole genome shotgun (WGS) entry which is preliminary data.</text>
</comment>
<feature type="domain" description="HTH LytTR-type" evidence="1">
    <location>
        <begin position="10"/>
        <end position="107"/>
    </location>
</feature>
<sequence length="111" mass="12329">MQLPLLNSEGVIRWVDGQDILYLQTDGSGDVTLFAYDETYKAISTVKELFRLLEPAGFVRVDRGTVVNPSRIDSFDPLLNVARIRTSESIILISVPERMLGILKLFGTGGE</sequence>
<dbReference type="Proteomes" id="UP000256869">
    <property type="component" value="Unassembled WGS sequence"/>
</dbReference>
<dbReference type="Pfam" id="PF04397">
    <property type="entry name" value="LytTR"/>
    <property type="match status" value="1"/>
</dbReference>
<dbReference type="InterPro" id="IPR007492">
    <property type="entry name" value="LytTR_DNA-bd_dom"/>
</dbReference>
<accession>A0A3D9IAE4</accession>
<keyword evidence="2" id="KW-0238">DNA-binding</keyword>
<gene>
    <name evidence="2" type="ORF">DFP95_108142</name>
</gene>
<organism evidence="2 3">
    <name type="scientific">Cohnella lupini</name>
    <dbReference type="NCBI Taxonomy" id="1294267"/>
    <lineage>
        <taxon>Bacteria</taxon>
        <taxon>Bacillati</taxon>
        <taxon>Bacillota</taxon>
        <taxon>Bacilli</taxon>
        <taxon>Bacillales</taxon>
        <taxon>Paenibacillaceae</taxon>
        <taxon>Cohnella</taxon>
    </lineage>
</organism>
<dbReference type="AlphaFoldDB" id="A0A3D9IAE4"/>
<reference evidence="2 3" key="1">
    <citation type="submission" date="2018-07" db="EMBL/GenBank/DDBJ databases">
        <title>Genomic Encyclopedia of Type Strains, Phase III (KMG-III): the genomes of soil and plant-associated and newly described type strains.</title>
        <authorList>
            <person name="Whitman W."/>
        </authorList>
    </citation>
    <scope>NUCLEOTIDE SEQUENCE [LARGE SCALE GENOMIC DNA]</scope>
    <source>
        <strain evidence="2 3">CECT 8236</strain>
    </source>
</reference>
<dbReference type="Gene3D" id="2.40.50.1020">
    <property type="entry name" value="LytTr DNA-binding domain"/>
    <property type="match status" value="1"/>
</dbReference>
<dbReference type="EMBL" id="QRDY01000008">
    <property type="protein sequence ID" value="RED58615.1"/>
    <property type="molecule type" value="Genomic_DNA"/>
</dbReference>